<comment type="caution">
    <text evidence="2">The sequence shown here is derived from an EMBL/GenBank/DDBJ whole genome shotgun (WGS) entry which is preliminary data.</text>
</comment>
<dbReference type="Proteomes" id="UP000279908">
    <property type="component" value="Unassembled WGS sequence"/>
</dbReference>
<organism evidence="2 3">
    <name type="scientific">Chlorobium phaeovibrioides</name>
    <dbReference type="NCBI Taxonomy" id="1094"/>
    <lineage>
        <taxon>Bacteria</taxon>
        <taxon>Pseudomonadati</taxon>
        <taxon>Chlorobiota</taxon>
        <taxon>Chlorobiia</taxon>
        <taxon>Chlorobiales</taxon>
        <taxon>Chlorobiaceae</taxon>
        <taxon>Chlorobium/Pelodictyon group</taxon>
        <taxon>Chlorobium</taxon>
    </lineage>
</organism>
<evidence type="ECO:0000313" key="3">
    <source>
        <dbReference type="Proteomes" id="UP000279908"/>
    </source>
</evidence>
<dbReference type="RefSeq" id="WP_011889429.1">
    <property type="nucleotide sequence ID" value="NZ_RXYK01000014.1"/>
</dbReference>
<sequence>MSALNEYMVPGLIKNAPSPCLSLYQKTHRTFPENRQDTLRYTNLLSTLQRSLAQKYPAREIQTLLEPYLQLADDEDFWTHALDGLAVFGAPGFFHAYRFQGSPRELAIAADSFHTKPLLRVMQSSRRFHILSLSRTTAAMFEADQYSIDALQLPSDFPATLEQALGSELSHPEITLASFGPAAGGGVRRHGHSSRRDEEEIDAEKFFRQVDSAVSRMFSNTSGMPLMLAALPEHQGLFRKISKNERLIKEAMTTDPQHLSEEQLKKRAWEAMAPVHAARISREGELCAAAIASGTGTDDPETAAVAAAEGRIAVLLLRSEALLPGKLDPATGEVTFAPLDNPGVDDLLDDIGSLVMEKGGRVLVLSDEEMPSITGLAAAYRF</sequence>
<dbReference type="EMBL" id="RXYK01000014">
    <property type="protein sequence ID" value="RTY36295.1"/>
    <property type="molecule type" value="Genomic_DNA"/>
</dbReference>
<dbReference type="OMA" id="GEHQVWS"/>
<gene>
    <name evidence="2" type="ORF">EKD02_08575</name>
</gene>
<feature type="region of interest" description="Disordered" evidence="1">
    <location>
        <begin position="180"/>
        <end position="200"/>
    </location>
</feature>
<evidence type="ECO:0000256" key="1">
    <source>
        <dbReference type="SAM" id="MobiDB-lite"/>
    </source>
</evidence>
<name>A0A432ASS1_CHLPH</name>
<proteinExistence type="predicted"/>
<dbReference type="AlphaFoldDB" id="A0A432ASS1"/>
<reference evidence="2 3" key="1">
    <citation type="submission" date="2018-12" db="EMBL/GenBank/DDBJ databases">
        <authorList>
            <person name="Lunina O.N."/>
            <person name="Grouzdev D.S."/>
            <person name="Gorlenko V.M."/>
            <person name="Savvichev A.S."/>
        </authorList>
    </citation>
    <scope>NUCLEOTIDE SEQUENCE [LARGE SCALE GENOMIC DNA]</scope>
    <source>
        <strain evidence="2 3">BrKhr-17</strain>
    </source>
</reference>
<protein>
    <submittedName>
        <fullName evidence="2">Uncharacterized protein</fullName>
    </submittedName>
</protein>
<accession>A0A432ASS1</accession>
<evidence type="ECO:0000313" key="2">
    <source>
        <dbReference type="EMBL" id="RTY36295.1"/>
    </source>
</evidence>
<dbReference type="InterPro" id="IPR041289">
    <property type="entry name" value="Bact_RF_family3"/>
</dbReference>
<dbReference type="Pfam" id="PF18845">
    <property type="entry name" value="baeRF_family3"/>
    <property type="match status" value="1"/>
</dbReference>